<evidence type="ECO:0000259" key="2">
    <source>
        <dbReference type="Pfam" id="PF01757"/>
    </source>
</evidence>
<accession>A0A370KGR9</accession>
<dbReference type="Pfam" id="PF19040">
    <property type="entry name" value="SGNH"/>
    <property type="match status" value="1"/>
</dbReference>
<dbReference type="GO" id="GO:0016020">
    <property type="term" value="C:membrane"/>
    <property type="evidence" value="ECO:0007669"/>
    <property type="project" value="TreeGrafter"/>
</dbReference>
<feature type="transmembrane region" description="Helical" evidence="1">
    <location>
        <begin position="157"/>
        <end position="177"/>
    </location>
</feature>
<reference evidence="4 5" key="1">
    <citation type="submission" date="2017-03" db="EMBL/GenBank/DDBJ databases">
        <title>Genome analysis of Rhizobial strains effectives or ineffectives for nitrogen fixation isolated from bean seeds.</title>
        <authorList>
            <person name="Peralta H."/>
            <person name="Aguilar-Vera A."/>
            <person name="Mora Y."/>
            <person name="Vargas-Lagunas C."/>
            <person name="Girard L."/>
            <person name="Mora J."/>
        </authorList>
    </citation>
    <scope>NUCLEOTIDE SEQUENCE [LARGE SCALE GENOMIC DNA]</scope>
    <source>
        <strain evidence="4 5">CCGM3</strain>
    </source>
</reference>
<sequence>MNIRAKPPRNSLAIGVGGTGRVISYRKDIDGLRALAILPVILYHAGVPGFRGGFVGVDVFFVISGYLMALLISGEIADGGFSLLRFYERRIRRIFPALFAVLAASSIAAWLLLMPAEFIYFANSLKAAALFTSNIQFDKESGYFDIGAQMKPLLHTWSLAVEEQFYILFPLLLLVLHRVAPRRIALVLTCLLVSSFAAGTWMLFRSPPAAFYLLEFRAWELLFGALLAFNAVPRPKEPKIRAGLASVGILMIIGAVSFFSDATLFPGPAAVLPCVGAALIIHARDEWGPAGRILRSRLMVLLGLISYSLYLWHWPIIVFGRELAGRELSLFQALLVLPMSIAIAFLSWRFIERPFRGRTSPVPRTRLFVGAVVVVVAAVSLGKFVKDNEGVPGRLPASIQRVYASTFDKSRFSLPPCFADSDVEGPSAADIRAGKLCTVGVQEEGNPLFLVWGDSHSAAMAPAIDAAASRAGAHGLFAGHSSCPPLPGVQLTPRGSTERCGRFNEAVRDLIQSHHIPLVFLVAYWPKYVHDSEMPNEGPFFDQSVPPPLEDRSRSVVASLDSLMADLEKLGTKVVLVSDVPEMGHFMPEAVAKAMMRGEPTDVAPPLNYIAKRQALSRTILTGLATRYGATVIDPLPSICSNGRCDSVRNGLPLYKDADHLTATFATELSSLYVPLFSGWASR</sequence>
<proteinExistence type="predicted"/>
<dbReference type="GO" id="GO:0009103">
    <property type="term" value="P:lipopolysaccharide biosynthetic process"/>
    <property type="evidence" value="ECO:0007669"/>
    <property type="project" value="TreeGrafter"/>
</dbReference>
<dbReference type="PANTHER" id="PTHR23028">
    <property type="entry name" value="ACETYLTRANSFERASE"/>
    <property type="match status" value="1"/>
</dbReference>
<protein>
    <submittedName>
        <fullName evidence="4">Acyltransferase</fullName>
    </submittedName>
</protein>
<comment type="caution">
    <text evidence="4">The sequence shown here is derived from an EMBL/GenBank/DDBJ whole genome shotgun (WGS) entry which is preliminary data.</text>
</comment>
<feature type="transmembrane region" description="Helical" evidence="1">
    <location>
        <begin position="31"/>
        <end position="47"/>
    </location>
</feature>
<dbReference type="Pfam" id="PF01757">
    <property type="entry name" value="Acyl_transf_3"/>
    <property type="match status" value="1"/>
</dbReference>
<keyword evidence="1" id="KW-1133">Transmembrane helix</keyword>
<feature type="transmembrane region" description="Helical" evidence="1">
    <location>
        <begin position="367"/>
        <end position="385"/>
    </location>
</feature>
<keyword evidence="1" id="KW-0812">Transmembrane</keyword>
<feature type="transmembrane region" description="Helical" evidence="1">
    <location>
        <begin position="210"/>
        <end position="230"/>
    </location>
</feature>
<evidence type="ECO:0000256" key="1">
    <source>
        <dbReference type="SAM" id="Phobius"/>
    </source>
</evidence>
<feature type="transmembrane region" description="Helical" evidence="1">
    <location>
        <begin position="94"/>
        <end position="113"/>
    </location>
</feature>
<feature type="domain" description="SGNH" evidence="3">
    <location>
        <begin position="433"/>
        <end position="673"/>
    </location>
</feature>
<feature type="transmembrane region" description="Helical" evidence="1">
    <location>
        <begin position="296"/>
        <end position="316"/>
    </location>
</feature>
<dbReference type="PANTHER" id="PTHR23028:SF53">
    <property type="entry name" value="ACYL_TRANSF_3 DOMAIN-CONTAINING PROTEIN"/>
    <property type="match status" value="1"/>
</dbReference>
<keyword evidence="4" id="KW-0808">Transferase</keyword>
<evidence type="ECO:0000313" key="4">
    <source>
        <dbReference type="EMBL" id="RDJ03025.1"/>
    </source>
</evidence>
<dbReference type="Proteomes" id="UP000254939">
    <property type="component" value="Unassembled WGS sequence"/>
</dbReference>
<feature type="domain" description="Acyltransferase 3" evidence="2">
    <location>
        <begin position="27"/>
        <end position="348"/>
    </location>
</feature>
<dbReference type="InterPro" id="IPR050879">
    <property type="entry name" value="Acyltransferase_3"/>
</dbReference>
<dbReference type="InterPro" id="IPR043968">
    <property type="entry name" value="SGNH"/>
</dbReference>
<gene>
    <name evidence="4" type="ORF">B5K06_31580</name>
</gene>
<dbReference type="InterPro" id="IPR002656">
    <property type="entry name" value="Acyl_transf_3_dom"/>
</dbReference>
<evidence type="ECO:0000259" key="3">
    <source>
        <dbReference type="Pfam" id="PF19040"/>
    </source>
</evidence>
<dbReference type="AlphaFoldDB" id="A0A370KGR9"/>
<feature type="transmembrane region" description="Helical" evidence="1">
    <location>
        <begin position="184"/>
        <end position="204"/>
    </location>
</feature>
<organism evidence="4 5">
    <name type="scientific">Rhizobium grahamii</name>
    <dbReference type="NCBI Taxonomy" id="1120045"/>
    <lineage>
        <taxon>Bacteria</taxon>
        <taxon>Pseudomonadati</taxon>
        <taxon>Pseudomonadota</taxon>
        <taxon>Alphaproteobacteria</taxon>
        <taxon>Hyphomicrobiales</taxon>
        <taxon>Rhizobiaceae</taxon>
        <taxon>Rhizobium/Agrobacterium group</taxon>
        <taxon>Rhizobium</taxon>
    </lineage>
</organism>
<feature type="transmembrane region" description="Helical" evidence="1">
    <location>
        <begin position="242"/>
        <end position="259"/>
    </location>
</feature>
<dbReference type="RefSeq" id="WP_280524706.1">
    <property type="nucleotide sequence ID" value="NZ_KZ857269.1"/>
</dbReference>
<feature type="transmembrane region" description="Helical" evidence="1">
    <location>
        <begin position="265"/>
        <end position="284"/>
    </location>
</feature>
<dbReference type="GO" id="GO:0016747">
    <property type="term" value="F:acyltransferase activity, transferring groups other than amino-acyl groups"/>
    <property type="evidence" value="ECO:0007669"/>
    <property type="project" value="InterPro"/>
</dbReference>
<keyword evidence="1" id="KW-0472">Membrane</keyword>
<feature type="transmembrane region" description="Helical" evidence="1">
    <location>
        <begin position="328"/>
        <end position="346"/>
    </location>
</feature>
<name>A0A370KGR9_9HYPH</name>
<evidence type="ECO:0000313" key="5">
    <source>
        <dbReference type="Proteomes" id="UP000254939"/>
    </source>
</evidence>
<keyword evidence="4" id="KW-0012">Acyltransferase</keyword>
<dbReference type="EMBL" id="NAAC01000045">
    <property type="protein sequence ID" value="RDJ03025.1"/>
    <property type="molecule type" value="Genomic_DNA"/>
</dbReference>